<evidence type="ECO:0000313" key="2">
    <source>
        <dbReference type="Proteomes" id="UP001430149"/>
    </source>
</evidence>
<dbReference type="EMBL" id="JADIKE010000024">
    <property type="protein sequence ID" value="MBM7124152.1"/>
    <property type="molecule type" value="Genomic_DNA"/>
</dbReference>
<organism evidence="1 2">
    <name type="scientific">Dyella flava</name>
    <dbReference type="NCBI Taxonomy" id="1920170"/>
    <lineage>
        <taxon>Bacteria</taxon>
        <taxon>Pseudomonadati</taxon>
        <taxon>Pseudomonadota</taxon>
        <taxon>Gammaproteobacteria</taxon>
        <taxon>Lysobacterales</taxon>
        <taxon>Rhodanobacteraceae</taxon>
        <taxon>Dyella</taxon>
    </lineage>
</organism>
<dbReference type="Pfam" id="PF14462">
    <property type="entry name" value="Prok-E2_E"/>
    <property type="match status" value="1"/>
</dbReference>
<evidence type="ECO:0000313" key="1">
    <source>
        <dbReference type="EMBL" id="MBM7124152.1"/>
    </source>
</evidence>
<proteinExistence type="predicted"/>
<gene>
    <name evidence="1" type="ORF">ISP19_02065</name>
</gene>
<reference evidence="1" key="1">
    <citation type="submission" date="2020-10" db="EMBL/GenBank/DDBJ databases">
        <title>Phylogeny of dyella-like bacteria.</title>
        <authorList>
            <person name="Fu J."/>
        </authorList>
    </citation>
    <scope>NUCLEOTIDE SEQUENCE</scope>
    <source>
        <strain evidence="1">DHOC52</strain>
    </source>
</reference>
<dbReference type="RefSeq" id="WP_204679193.1">
    <property type="nucleotide sequence ID" value="NZ_BSNR01000006.1"/>
</dbReference>
<comment type="caution">
    <text evidence="1">The sequence shown here is derived from an EMBL/GenBank/DDBJ whole genome shotgun (WGS) entry which is preliminary data.</text>
</comment>
<protein>
    <submittedName>
        <fullName evidence="1">Uncharacterized protein</fullName>
    </submittedName>
</protein>
<dbReference type="Proteomes" id="UP001430149">
    <property type="component" value="Unassembled WGS sequence"/>
</dbReference>
<accession>A0ABS2K089</accession>
<sequence>MDTLNFLPEEDQTFLRERNIAHQLLTEQVAGEARRGIAFLNIEIPSGLCHQQGGALVAGGYASVLVLIPKGYSKTRLDSWYVDPPLVQADGKSIDRATGLQPLFGKDWQFWSRHLTDQEWRSDVDGLETYLQYIRAGLRDI</sequence>
<name>A0ABS2K089_9GAMM</name>
<dbReference type="InterPro" id="IPR025701">
    <property type="entry name" value="UBQ-conjugat_E2_E"/>
</dbReference>
<keyword evidence="2" id="KW-1185">Reference proteome</keyword>